<evidence type="ECO:0000313" key="6">
    <source>
        <dbReference type="Proteomes" id="UP000184436"/>
    </source>
</evidence>
<dbReference type="RefSeq" id="WP_073348969.1">
    <property type="nucleotide sequence ID" value="NZ_FQVD01000001.1"/>
</dbReference>
<dbReference type="SMART" id="SM00028">
    <property type="entry name" value="TPR"/>
    <property type="match status" value="5"/>
</dbReference>
<dbReference type="InterPro" id="IPR011990">
    <property type="entry name" value="TPR-like_helical_dom_sf"/>
</dbReference>
<dbReference type="PANTHER" id="PTHR45641">
    <property type="entry name" value="TETRATRICOPEPTIDE REPEAT PROTEIN (AFU_ORTHOLOGUE AFUA_6G03870)"/>
    <property type="match status" value="1"/>
</dbReference>
<evidence type="ECO:0000313" key="5">
    <source>
        <dbReference type="EMBL" id="SHE29217.1"/>
    </source>
</evidence>
<dbReference type="InterPro" id="IPR019734">
    <property type="entry name" value="TPR_rpt"/>
</dbReference>
<keyword evidence="6" id="KW-1185">Reference proteome</keyword>
<evidence type="ECO:0000256" key="2">
    <source>
        <dbReference type="ARBA" id="ARBA00022803"/>
    </source>
</evidence>
<dbReference type="STRING" id="871325.SAMN05444349_10157"/>
<accession>A0A1M4SAY8</accession>
<keyword evidence="4" id="KW-0175">Coiled coil</keyword>
<keyword evidence="2 3" id="KW-0802">TPR repeat</keyword>
<dbReference type="PANTHER" id="PTHR45641:SF19">
    <property type="entry name" value="NEPHROCYSTIN-3"/>
    <property type="match status" value="1"/>
</dbReference>
<dbReference type="AlphaFoldDB" id="A0A1M4SAY8"/>
<proteinExistence type="predicted"/>
<dbReference type="SUPFAM" id="SSF48452">
    <property type="entry name" value="TPR-like"/>
    <property type="match status" value="3"/>
</dbReference>
<evidence type="ECO:0000256" key="1">
    <source>
        <dbReference type="ARBA" id="ARBA00022737"/>
    </source>
</evidence>
<dbReference type="OrthoDB" id="571425at2"/>
<name>A0A1M4SAY8_9BACE</name>
<feature type="coiled-coil region" evidence="4">
    <location>
        <begin position="198"/>
        <end position="259"/>
    </location>
</feature>
<dbReference type="Pfam" id="PF13424">
    <property type="entry name" value="TPR_12"/>
    <property type="match status" value="1"/>
</dbReference>
<dbReference type="Gene3D" id="1.25.40.10">
    <property type="entry name" value="Tetratricopeptide repeat domain"/>
    <property type="match status" value="3"/>
</dbReference>
<evidence type="ECO:0000256" key="3">
    <source>
        <dbReference type="PROSITE-ProRule" id="PRU00339"/>
    </source>
</evidence>
<protein>
    <submittedName>
        <fullName evidence="5">Tetratricopeptide repeat-containing protein</fullName>
    </submittedName>
</protein>
<evidence type="ECO:0000256" key="4">
    <source>
        <dbReference type="SAM" id="Coils"/>
    </source>
</evidence>
<dbReference type="EMBL" id="FQVD01000001">
    <property type="protein sequence ID" value="SHE29217.1"/>
    <property type="molecule type" value="Genomic_DNA"/>
</dbReference>
<dbReference type="Proteomes" id="UP000184436">
    <property type="component" value="Unassembled WGS sequence"/>
</dbReference>
<sequence length="771" mass="90599">MKTIRIFIASSEELYDDRNVISLFIEQLNEIYESKGLQFKVVRWENLNPAYKGLRKQSEYNDKVRNSQLFIALFYHKVGMFTLEEISVAQESLKETGSPAICFYIKSLRVGEKEKEEMRLLKDRILNEMKHFIEKPYSHPDSLKLNIVLQLQRLENGNVIQAKAEEDKIMVDNICIGSLNNISFANRNKVFRQISDAIEYLQNELIMLRNDEKDLEEDVQNLKSCGIQTEKLQRKQHRLDEVRKRISDLMLRLKKQKYELNMQSKSLLNTAIQINQFSIDNQSQRLRTAIDLFEKGETEAADALLDFDEIADEAHKHISDIHLGAKLMEESINALKVNIYQLLLKAKNLRNNRHSYGQTEQIDTIYRQVVKLISEVPDENFRAMTIYEIARSYQSWEYNAEAIKYYVKALECYQKIVLSLEGEEKLVETQIMIATIKNNWAYLLKCTNRNSSRVEDLYKDSLGIYAMLSEKFDEIYRLDLAQVLNNLAGYYQQEHRIADARLTWKEALEMYENVSHKLNKRDWLTIASIKNNLAGIYAHTHNRKKEGEMLYNSSLDIYTSLLDKSNGDSFYLQEVAKIKNNLATLYVEMKRYAEAEILYSDALGLYNKMKEQEQIFNETHIAWTQCNMGYLYKKEKRYDEAACLYEKAIDIYNSYVCWDEATYLPQLAWAKACYGGLYYYTHKDKEKYEALYQEALTIYQKISVENNYIYLPDIASIQNNLAILYKRNNDLLHAYELYSRALENYRLLDEKNPGVFTRAMEVIRSNMSALN</sequence>
<keyword evidence="1" id="KW-0677">Repeat</keyword>
<gene>
    <name evidence="5" type="ORF">SAMN05444349_10157</name>
</gene>
<organism evidence="5 6">
    <name type="scientific">Bacteroides faecichinchillae</name>
    <dbReference type="NCBI Taxonomy" id="871325"/>
    <lineage>
        <taxon>Bacteria</taxon>
        <taxon>Pseudomonadati</taxon>
        <taxon>Bacteroidota</taxon>
        <taxon>Bacteroidia</taxon>
        <taxon>Bacteroidales</taxon>
        <taxon>Bacteroidaceae</taxon>
        <taxon>Bacteroides</taxon>
    </lineage>
</organism>
<reference evidence="5 6" key="1">
    <citation type="submission" date="2016-11" db="EMBL/GenBank/DDBJ databases">
        <authorList>
            <person name="Jaros S."/>
            <person name="Januszkiewicz K."/>
            <person name="Wedrychowicz H."/>
        </authorList>
    </citation>
    <scope>NUCLEOTIDE SEQUENCE [LARGE SCALE GENOMIC DNA]</scope>
    <source>
        <strain evidence="5 6">DSM 26883</strain>
    </source>
</reference>
<feature type="repeat" description="TPR" evidence="3">
    <location>
        <begin position="622"/>
        <end position="655"/>
    </location>
</feature>
<dbReference type="PROSITE" id="PS50005">
    <property type="entry name" value="TPR"/>
    <property type="match status" value="1"/>
</dbReference>